<keyword evidence="5" id="KW-1185">Reference proteome</keyword>
<feature type="region of interest" description="Disordered" evidence="3">
    <location>
        <begin position="286"/>
        <end position="329"/>
    </location>
</feature>
<dbReference type="PANTHER" id="PTHR34045">
    <property type="entry name" value="OS03G0406300 PROTEIN"/>
    <property type="match status" value="1"/>
</dbReference>
<comment type="caution">
    <text evidence="4">The sequence shown here is derived from an EMBL/GenBank/DDBJ whole genome shotgun (WGS) entry which is preliminary data.</text>
</comment>
<protein>
    <submittedName>
        <fullName evidence="4">Uncharacterized protein</fullName>
    </submittedName>
</protein>
<comment type="similarity">
    <text evidence="2">Belongs to the LAZY family.</text>
</comment>
<proteinExistence type="inferred from homology"/>
<dbReference type="PANTHER" id="PTHR34045:SF16">
    <property type="entry name" value="NGR2"/>
    <property type="match status" value="1"/>
</dbReference>
<sequence>MGCPSTVTIRAPNSTSIVRIRAFTVIAWTDLEEKSTNLHSDCMDGFGGEHLRTCTMDGFGGEHRRRKKQIKHHLHQSREEFSDWPHGLLAIGTFGTLTKDQTPIQEVIQEEKTSNMHVEGRAQDRDHDISLSDDLEDFTPEEVGKLQNELTKLLTRKNKKRKSDVNKELANLPLDRFLNCPSSFEVDRRISNAFSGGGDSDENQEDIERTISIILGRCKAIYTESKNKKKGKRDVSKTSVSHLLKKMFVCTEGLSPIPNPGLRDTFQESRMEKFLRVMLLKKINTRASPKQTSTSRYVQDRQQLSLKNKEEEGRSSSSSDGSKWVKTDSDCEFKIF</sequence>
<dbReference type="InterPro" id="IPR044683">
    <property type="entry name" value="LAZY"/>
</dbReference>
<keyword evidence="1" id="KW-0341">Growth regulation</keyword>
<organism evidence="4 5">
    <name type="scientific">Brassica napus</name>
    <name type="common">Rape</name>
    <dbReference type="NCBI Taxonomy" id="3708"/>
    <lineage>
        <taxon>Eukaryota</taxon>
        <taxon>Viridiplantae</taxon>
        <taxon>Streptophyta</taxon>
        <taxon>Embryophyta</taxon>
        <taxon>Tracheophyta</taxon>
        <taxon>Spermatophyta</taxon>
        <taxon>Magnoliopsida</taxon>
        <taxon>eudicotyledons</taxon>
        <taxon>Gunneridae</taxon>
        <taxon>Pentapetalae</taxon>
        <taxon>rosids</taxon>
        <taxon>malvids</taxon>
        <taxon>Brassicales</taxon>
        <taxon>Brassicaceae</taxon>
        <taxon>Brassiceae</taxon>
        <taxon>Brassica</taxon>
    </lineage>
</organism>
<evidence type="ECO:0000313" key="4">
    <source>
        <dbReference type="EMBL" id="KAH0897720.1"/>
    </source>
</evidence>
<evidence type="ECO:0000313" key="5">
    <source>
        <dbReference type="Proteomes" id="UP000824890"/>
    </source>
</evidence>
<accession>A0ABQ8AYT0</accession>
<dbReference type="Proteomes" id="UP000824890">
    <property type="component" value="Unassembled WGS sequence"/>
</dbReference>
<evidence type="ECO:0000256" key="3">
    <source>
        <dbReference type="SAM" id="MobiDB-lite"/>
    </source>
</evidence>
<reference evidence="4 5" key="1">
    <citation type="submission" date="2021-05" db="EMBL/GenBank/DDBJ databases">
        <title>Genome Assembly of Synthetic Allotetraploid Brassica napus Reveals Homoeologous Exchanges between Subgenomes.</title>
        <authorList>
            <person name="Davis J.T."/>
        </authorList>
    </citation>
    <scope>NUCLEOTIDE SEQUENCE [LARGE SCALE GENOMIC DNA]</scope>
    <source>
        <strain evidence="5">cv. Da-Ae</strain>
        <tissue evidence="4">Seedling</tissue>
    </source>
</reference>
<dbReference type="EMBL" id="JAGKQM010000012">
    <property type="protein sequence ID" value="KAH0897720.1"/>
    <property type="molecule type" value="Genomic_DNA"/>
</dbReference>
<feature type="compositionally biased region" description="Polar residues" evidence="3">
    <location>
        <begin position="286"/>
        <end position="306"/>
    </location>
</feature>
<name>A0ABQ8AYT0_BRANA</name>
<gene>
    <name evidence="4" type="ORF">HID58_047288</name>
</gene>
<evidence type="ECO:0000256" key="1">
    <source>
        <dbReference type="ARBA" id="ARBA00022604"/>
    </source>
</evidence>
<evidence type="ECO:0000256" key="2">
    <source>
        <dbReference type="ARBA" id="ARBA00024198"/>
    </source>
</evidence>